<dbReference type="Proteomes" id="UP000249619">
    <property type="component" value="Unassembled WGS sequence"/>
</dbReference>
<accession>A0A364MW32</accession>
<organism evidence="2 3">
    <name type="scientific">Stemphylium lycopersici</name>
    <name type="common">Tomato gray leaf spot disease fungus</name>
    <name type="synonym">Thyrospora lycopersici</name>
    <dbReference type="NCBI Taxonomy" id="183478"/>
    <lineage>
        <taxon>Eukaryota</taxon>
        <taxon>Fungi</taxon>
        <taxon>Dikarya</taxon>
        <taxon>Ascomycota</taxon>
        <taxon>Pezizomycotina</taxon>
        <taxon>Dothideomycetes</taxon>
        <taxon>Pleosporomycetidae</taxon>
        <taxon>Pleosporales</taxon>
        <taxon>Pleosporineae</taxon>
        <taxon>Pleosporaceae</taxon>
        <taxon>Stemphylium</taxon>
    </lineage>
</organism>
<sequence length="171" mass="18011">MTTALLTLVFLAPAMVTAAALSKLIPEPTQFAPSVDSWSPAPTAVAQLPFGLFKRESNDGYTCGFVSASSERPVTCQNPTQTCATNTYFGIHGCCDPDSNAACTIATLCIASTAMSASCTDAACSSDAAIAKCTAGSAPACYEWHFVYEKMVMTQHGIPHVGHDDFQQQQQ</sequence>
<keyword evidence="3" id="KW-1185">Reference proteome</keyword>
<dbReference type="EMBL" id="QGDH01000134">
    <property type="protein sequence ID" value="RAR05367.1"/>
    <property type="molecule type" value="Genomic_DNA"/>
</dbReference>
<protein>
    <submittedName>
        <fullName evidence="2">Uncharacterized protein</fullName>
    </submittedName>
</protein>
<name>A0A364MW32_STELY</name>
<gene>
    <name evidence="2" type="ORF">DDE83_007393</name>
</gene>
<dbReference type="AlphaFoldDB" id="A0A364MW32"/>
<evidence type="ECO:0000313" key="3">
    <source>
        <dbReference type="Proteomes" id="UP000249619"/>
    </source>
</evidence>
<evidence type="ECO:0000256" key="1">
    <source>
        <dbReference type="SAM" id="SignalP"/>
    </source>
</evidence>
<reference evidence="3" key="1">
    <citation type="submission" date="2018-05" db="EMBL/GenBank/DDBJ databases">
        <title>Draft genome sequence of Stemphylium lycopersici strain CIDEFI 213.</title>
        <authorList>
            <person name="Medina R."/>
            <person name="Franco M.E.E."/>
            <person name="Lucentini C.G."/>
            <person name="Saparrat M.C.N."/>
            <person name="Balatti P.A."/>
        </authorList>
    </citation>
    <scope>NUCLEOTIDE SEQUENCE [LARGE SCALE GENOMIC DNA]</scope>
    <source>
        <strain evidence="3">CIDEFI 213</strain>
    </source>
</reference>
<comment type="caution">
    <text evidence="2">The sequence shown here is derived from an EMBL/GenBank/DDBJ whole genome shotgun (WGS) entry which is preliminary data.</text>
</comment>
<keyword evidence="1" id="KW-0732">Signal</keyword>
<proteinExistence type="predicted"/>
<evidence type="ECO:0000313" key="2">
    <source>
        <dbReference type="EMBL" id="RAR05367.1"/>
    </source>
</evidence>
<feature type="signal peptide" evidence="1">
    <location>
        <begin position="1"/>
        <end position="18"/>
    </location>
</feature>
<feature type="chain" id="PRO_5017074903" evidence="1">
    <location>
        <begin position="19"/>
        <end position="171"/>
    </location>
</feature>